<evidence type="ECO:0000313" key="3">
    <source>
        <dbReference type="Proteomes" id="UP000507470"/>
    </source>
</evidence>
<reference evidence="2 3" key="1">
    <citation type="submission" date="2020-06" db="EMBL/GenBank/DDBJ databases">
        <authorList>
            <person name="Li R."/>
            <person name="Bekaert M."/>
        </authorList>
    </citation>
    <scope>NUCLEOTIDE SEQUENCE [LARGE SCALE GENOMIC DNA]</scope>
    <source>
        <strain evidence="3">wild</strain>
    </source>
</reference>
<organism evidence="2 3">
    <name type="scientific">Mytilus coruscus</name>
    <name type="common">Sea mussel</name>
    <dbReference type="NCBI Taxonomy" id="42192"/>
    <lineage>
        <taxon>Eukaryota</taxon>
        <taxon>Metazoa</taxon>
        <taxon>Spiralia</taxon>
        <taxon>Lophotrochozoa</taxon>
        <taxon>Mollusca</taxon>
        <taxon>Bivalvia</taxon>
        <taxon>Autobranchia</taxon>
        <taxon>Pteriomorphia</taxon>
        <taxon>Mytilida</taxon>
        <taxon>Mytiloidea</taxon>
        <taxon>Mytilidae</taxon>
        <taxon>Mytilinae</taxon>
        <taxon>Mytilus</taxon>
    </lineage>
</organism>
<evidence type="ECO:0000256" key="1">
    <source>
        <dbReference type="SAM" id="Coils"/>
    </source>
</evidence>
<dbReference type="AlphaFoldDB" id="A0A6J8CK36"/>
<keyword evidence="1" id="KW-0175">Coiled coil</keyword>
<name>A0A6J8CK36_MYTCO</name>
<protein>
    <submittedName>
        <fullName evidence="2">Uncharacterized protein</fullName>
    </submittedName>
</protein>
<sequence>MEECTGITTLHMSSIRNCFRKTEHSNSKSKIRRLIEQLSEKKVEVASLEKQLKRSEEIRRDVENRLSACQEELRSVKKDLEKSKSEQELCRQQMKSCQIKIKESETMIEDYKQNIEENKHHIEDKIQQIEANKEQIEAYKKQIEEYKKYIEEYKKQIKEYKKQIKEYKQQIKENKQQIDTLFQSQIQQDGSRLQVESQKAELPVNRQVDLVGRRSRVSRLLPTDKKETSQE</sequence>
<dbReference type="Gene3D" id="1.10.287.1490">
    <property type="match status" value="1"/>
</dbReference>
<gene>
    <name evidence="2" type="ORF">MCOR_30115</name>
</gene>
<evidence type="ECO:0000313" key="2">
    <source>
        <dbReference type="EMBL" id="CAC5395442.1"/>
    </source>
</evidence>
<dbReference type="Proteomes" id="UP000507470">
    <property type="component" value="Unassembled WGS sequence"/>
</dbReference>
<keyword evidence="3" id="KW-1185">Reference proteome</keyword>
<dbReference type="EMBL" id="CACVKT020005509">
    <property type="protein sequence ID" value="CAC5395442.1"/>
    <property type="molecule type" value="Genomic_DNA"/>
</dbReference>
<dbReference type="SUPFAM" id="SSF57997">
    <property type="entry name" value="Tropomyosin"/>
    <property type="match status" value="1"/>
</dbReference>
<feature type="coiled-coil region" evidence="1">
    <location>
        <begin position="31"/>
        <end position="184"/>
    </location>
</feature>
<accession>A0A6J8CK36</accession>
<proteinExistence type="predicted"/>